<dbReference type="SUPFAM" id="SSF53795">
    <property type="entry name" value="PEP carboxykinase-like"/>
    <property type="match status" value="1"/>
</dbReference>
<feature type="domain" description="HPr kinase/phosphorylase C-terminal" evidence="1">
    <location>
        <begin position="6"/>
        <end position="87"/>
    </location>
</feature>
<keyword evidence="3" id="KW-1185">Reference proteome</keyword>
<evidence type="ECO:0000313" key="3">
    <source>
        <dbReference type="Proteomes" id="UP000291613"/>
    </source>
</evidence>
<dbReference type="InterPro" id="IPR027417">
    <property type="entry name" value="P-loop_NTPase"/>
</dbReference>
<dbReference type="Gene3D" id="3.40.50.300">
    <property type="entry name" value="P-loop containing nucleotide triphosphate hydrolases"/>
    <property type="match status" value="1"/>
</dbReference>
<evidence type="ECO:0000313" key="2">
    <source>
        <dbReference type="EMBL" id="TBN55130.1"/>
    </source>
</evidence>
<dbReference type="GO" id="GO:0006109">
    <property type="term" value="P:regulation of carbohydrate metabolic process"/>
    <property type="evidence" value="ECO:0007669"/>
    <property type="project" value="InterPro"/>
</dbReference>
<dbReference type="CDD" id="cd01918">
    <property type="entry name" value="HprK_C"/>
    <property type="match status" value="1"/>
</dbReference>
<dbReference type="RefSeq" id="WP_131001381.1">
    <property type="nucleotide sequence ID" value="NZ_JBHSZR010000002.1"/>
</dbReference>
<keyword evidence="2" id="KW-0808">Transferase</keyword>
<dbReference type="Pfam" id="PF07475">
    <property type="entry name" value="Hpr_kinase_C"/>
    <property type="match status" value="1"/>
</dbReference>
<protein>
    <submittedName>
        <fullName evidence="2">Serine/threonine protein kinase</fullName>
    </submittedName>
</protein>
<dbReference type="EMBL" id="SIUB01000001">
    <property type="protein sequence ID" value="TBN55130.1"/>
    <property type="molecule type" value="Genomic_DNA"/>
</dbReference>
<dbReference type="OrthoDB" id="8326226at2"/>
<proteinExistence type="predicted"/>
<sequence>MIAGPSIHANCVLLGEAGVLIRGAPGAGKSSLSEILVAAAEPRGQFARLVADDRTLLERASGRLVASAPAALAGLIERRGYGIVKIPYAEAAIVRLVVDIEDDLARMPTAEAKEVQIEGIALPRIAAPKGEANQAIGLVFGALESFWRRCCVRSPLAFAAQHGKLMLSAPVCANLWEDVRHDGGERSPRPGAQ</sequence>
<dbReference type="Proteomes" id="UP000291613">
    <property type="component" value="Unassembled WGS sequence"/>
</dbReference>
<dbReference type="GO" id="GO:0004674">
    <property type="term" value="F:protein serine/threonine kinase activity"/>
    <property type="evidence" value="ECO:0007669"/>
    <property type="project" value="UniProtKB-KW"/>
</dbReference>
<organism evidence="2 3">
    <name type="scientific">Hansschlegelia quercus</name>
    <dbReference type="NCBI Taxonomy" id="2528245"/>
    <lineage>
        <taxon>Bacteria</taxon>
        <taxon>Pseudomonadati</taxon>
        <taxon>Pseudomonadota</taxon>
        <taxon>Alphaproteobacteria</taxon>
        <taxon>Hyphomicrobiales</taxon>
        <taxon>Methylopilaceae</taxon>
        <taxon>Hansschlegelia</taxon>
    </lineage>
</organism>
<evidence type="ECO:0000259" key="1">
    <source>
        <dbReference type="Pfam" id="PF07475"/>
    </source>
</evidence>
<name>A0A4Q9GSH3_9HYPH</name>
<keyword evidence="2" id="KW-0418">Kinase</keyword>
<keyword evidence="2" id="KW-0723">Serine/threonine-protein kinase</keyword>
<dbReference type="AlphaFoldDB" id="A0A4Q9GSH3"/>
<gene>
    <name evidence="2" type="ORF">EYR15_03045</name>
</gene>
<comment type="caution">
    <text evidence="2">The sequence shown here is derived from an EMBL/GenBank/DDBJ whole genome shotgun (WGS) entry which is preliminary data.</text>
</comment>
<dbReference type="GO" id="GO:0005524">
    <property type="term" value="F:ATP binding"/>
    <property type="evidence" value="ECO:0007669"/>
    <property type="project" value="InterPro"/>
</dbReference>
<dbReference type="GO" id="GO:0000155">
    <property type="term" value="F:phosphorelay sensor kinase activity"/>
    <property type="evidence" value="ECO:0007669"/>
    <property type="project" value="InterPro"/>
</dbReference>
<accession>A0A4Q9GSH3</accession>
<reference evidence="2 3" key="1">
    <citation type="submission" date="2019-02" db="EMBL/GenBank/DDBJ databases">
        <title>Hansschlegelia quercus sp. nov., a novel methylotrophic bacterium from buds of oak (Quercus robur L.).</title>
        <authorList>
            <person name="Agafonova N.V."/>
            <person name="Kaparullina E.N."/>
            <person name="Grouzdev D.S."/>
            <person name="Doronina N.V."/>
        </authorList>
    </citation>
    <scope>NUCLEOTIDE SEQUENCE [LARGE SCALE GENOMIC DNA]</scope>
    <source>
        <strain evidence="2 3">Dub</strain>
    </source>
</reference>
<dbReference type="InterPro" id="IPR011104">
    <property type="entry name" value="Hpr_kin/Pase_C"/>
</dbReference>